<dbReference type="InterPro" id="IPR051829">
    <property type="entry name" value="Multiheme_Cytochr_ET"/>
</dbReference>
<dbReference type="Pfam" id="PF09699">
    <property type="entry name" value="Paired_CXXCH_1"/>
    <property type="match status" value="1"/>
</dbReference>
<dbReference type="PANTHER" id="PTHR35038">
    <property type="entry name" value="DISSIMILATORY SULFITE REDUCTASE SIRA"/>
    <property type="match status" value="1"/>
</dbReference>
<evidence type="ECO:0000256" key="1">
    <source>
        <dbReference type="ARBA" id="ARBA00022729"/>
    </source>
</evidence>
<reference evidence="3 4" key="1">
    <citation type="submission" date="2015-08" db="EMBL/GenBank/DDBJ databases">
        <authorList>
            <person name="Babu N.S."/>
            <person name="Beckwith C.J."/>
            <person name="Beseler K.G."/>
            <person name="Brison A."/>
            <person name="Carone J.V."/>
            <person name="Caskin T.P."/>
            <person name="Diamond M."/>
            <person name="Durham M.E."/>
            <person name="Foxe J.M."/>
            <person name="Go M."/>
            <person name="Henderson B.A."/>
            <person name="Jones I.B."/>
            <person name="McGettigan J.A."/>
            <person name="Micheletti S.J."/>
            <person name="Nasrallah M.E."/>
            <person name="Ortiz D."/>
            <person name="Piller C.R."/>
            <person name="Privatt S.R."/>
            <person name="Schneider S.L."/>
            <person name="Sharp S."/>
            <person name="Smith T.C."/>
            <person name="Stanton J.D."/>
            <person name="Ullery H.E."/>
            <person name="Wilson R.J."/>
            <person name="Serrano M.G."/>
            <person name="Buck G."/>
            <person name="Lee V."/>
            <person name="Wang Y."/>
            <person name="Carvalho R."/>
            <person name="Voegtly L."/>
            <person name="Shi R."/>
            <person name="Duckworth R."/>
            <person name="Johnson A."/>
            <person name="Loviza R."/>
            <person name="Walstead R."/>
            <person name="Shah Z."/>
            <person name="Kiflezghi M."/>
            <person name="Wade K."/>
            <person name="Ball S.L."/>
            <person name="Bradley K.W."/>
            <person name="Asai D.J."/>
            <person name="Bowman C.A."/>
            <person name="Russell D.A."/>
            <person name="Pope W.H."/>
            <person name="Jacobs-Sera D."/>
            <person name="Hendrix R.W."/>
            <person name="Hatfull G.F."/>
        </authorList>
    </citation>
    <scope>NUCLEOTIDE SEQUENCE [LARGE SCALE GENOMIC DNA]</scope>
    <source>
        <strain evidence="3 4">DSM 27648</strain>
    </source>
</reference>
<sequence length="349" mass="37510">MSRSLVLPLLLVLATTLAACAGILGIKPKNLEHPFEHRAHVLKGIPCVECHDTIRTASESGPLHFPTTEKCTSCHQKPHDTRACNACHGEARLREEASLAREHLRFTHAEHTPRLDGQCVPCHAAVGKNDASTLRPPMAQCFTCHEHRDQWTTRNCDGCHVALPAEHVTPSSHVVHDGDFVREHGVRAASSRDLCSTCHSESFCLSCHGVTVAALPWKFQTERPTLAGLHRAGFRMRHADEARANPGLCATCHEPATFCADCHADKHVGAAPGSRSPHPPGWVRARGGDHGRAARLDPVACASCHGGAGEALCVGCHRVGGVGGNPHGPGFSSRLDKTRDVPCRQCHAP</sequence>
<dbReference type="EMBL" id="CP012333">
    <property type="protein sequence ID" value="AKV00464.1"/>
    <property type="molecule type" value="Genomic_DNA"/>
</dbReference>
<dbReference type="AlphaFoldDB" id="A0A0K1Q407"/>
<keyword evidence="4" id="KW-1185">Reference proteome</keyword>
<accession>A0A0K1Q407</accession>
<gene>
    <name evidence="3" type="ORF">AKJ09_07127</name>
</gene>
<organism evidence="3 4">
    <name type="scientific">Labilithrix luteola</name>
    <dbReference type="NCBI Taxonomy" id="1391654"/>
    <lineage>
        <taxon>Bacteria</taxon>
        <taxon>Pseudomonadati</taxon>
        <taxon>Myxococcota</taxon>
        <taxon>Polyangia</taxon>
        <taxon>Polyangiales</taxon>
        <taxon>Labilitrichaceae</taxon>
        <taxon>Labilithrix</taxon>
    </lineage>
</organism>
<dbReference type="SUPFAM" id="SSF48695">
    <property type="entry name" value="Multiheme cytochromes"/>
    <property type="match status" value="1"/>
</dbReference>
<dbReference type="STRING" id="1391654.AKJ09_07127"/>
<evidence type="ECO:0000313" key="4">
    <source>
        <dbReference type="Proteomes" id="UP000064967"/>
    </source>
</evidence>
<dbReference type="InterPro" id="IPR036280">
    <property type="entry name" value="Multihaem_cyt_sf"/>
</dbReference>
<evidence type="ECO:0000259" key="2">
    <source>
        <dbReference type="Pfam" id="PF09699"/>
    </source>
</evidence>
<evidence type="ECO:0000313" key="3">
    <source>
        <dbReference type="EMBL" id="AKV00464.1"/>
    </source>
</evidence>
<dbReference type="RefSeq" id="WP_146651749.1">
    <property type="nucleotide sequence ID" value="NZ_CP012333.1"/>
</dbReference>
<dbReference type="KEGG" id="llu:AKJ09_07127"/>
<proteinExistence type="predicted"/>
<dbReference type="InterPro" id="IPR010177">
    <property type="entry name" value="Paired_CXXCH_1"/>
</dbReference>
<keyword evidence="1" id="KW-0732">Signal</keyword>
<name>A0A0K1Q407_9BACT</name>
<dbReference type="Gene3D" id="3.90.10.10">
    <property type="entry name" value="Cytochrome C3"/>
    <property type="match status" value="2"/>
</dbReference>
<dbReference type="PROSITE" id="PS51257">
    <property type="entry name" value="PROKAR_LIPOPROTEIN"/>
    <property type="match status" value="1"/>
</dbReference>
<feature type="domain" description="Doubled CXXCH motif" evidence="2">
    <location>
        <begin position="111"/>
        <end position="147"/>
    </location>
</feature>
<dbReference type="Proteomes" id="UP000064967">
    <property type="component" value="Chromosome"/>
</dbReference>
<dbReference type="OrthoDB" id="9788951at2"/>
<protein>
    <submittedName>
        <fullName evidence="3">Cytochrome c family protein</fullName>
    </submittedName>
</protein>